<accession>A0ABS5APV1</accession>
<dbReference type="EMBL" id="JAGIOO010000001">
    <property type="protein sequence ID" value="MBP2478580.1"/>
    <property type="molecule type" value="Genomic_DNA"/>
</dbReference>
<proteinExistence type="predicted"/>
<reference evidence="1 2" key="1">
    <citation type="submission" date="2021-03" db="EMBL/GenBank/DDBJ databases">
        <title>Sequencing the genomes of 1000 actinobacteria strains.</title>
        <authorList>
            <person name="Klenk H.-P."/>
        </authorList>
    </citation>
    <scope>NUCLEOTIDE SEQUENCE [LARGE SCALE GENOMIC DNA]</scope>
    <source>
        <strain evidence="1 2">DSM 44580</strain>
    </source>
</reference>
<dbReference type="RefSeq" id="WP_086789693.1">
    <property type="nucleotide sequence ID" value="NZ_JAGIOO010000001.1"/>
</dbReference>
<gene>
    <name evidence="1" type="ORF">JOF53_007452</name>
</gene>
<name>A0ABS5APV1_9PSEU</name>
<protein>
    <submittedName>
        <fullName evidence="1">Uncharacterized protein</fullName>
    </submittedName>
</protein>
<sequence>MTDVVFASERTFQLFEWSPEGGRLLLRGESAGSRVDVLFSGTTEVRLVPWYRGLRIRQAAGGFLLESAGRADEVRAASVAWHEGRTCGGDEPSFFADPDPAVLPPSARRQRAYLVSAALVGGEPLPVSVHLSLADAERQETAGVRSVAPVEVVFP</sequence>
<comment type="caution">
    <text evidence="1">The sequence shown here is derived from an EMBL/GenBank/DDBJ whole genome shotgun (WGS) entry which is preliminary data.</text>
</comment>
<keyword evidence="2" id="KW-1185">Reference proteome</keyword>
<organism evidence="1 2">
    <name type="scientific">Crossiella equi</name>
    <dbReference type="NCBI Taxonomy" id="130796"/>
    <lineage>
        <taxon>Bacteria</taxon>
        <taxon>Bacillati</taxon>
        <taxon>Actinomycetota</taxon>
        <taxon>Actinomycetes</taxon>
        <taxon>Pseudonocardiales</taxon>
        <taxon>Pseudonocardiaceae</taxon>
        <taxon>Crossiella</taxon>
    </lineage>
</organism>
<dbReference type="Proteomes" id="UP001519363">
    <property type="component" value="Unassembled WGS sequence"/>
</dbReference>
<evidence type="ECO:0000313" key="1">
    <source>
        <dbReference type="EMBL" id="MBP2478580.1"/>
    </source>
</evidence>
<evidence type="ECO:0000313" key="2">
    <source>
        <dbReference type="Proteomes" id="UP001519363"/>
    </source>
</evidence>